<dbReference type="AlphaFoldDB" id="A0A250IY38"/>
<protein>
    <recommendedName>
        <fullName evidence="2">Alpha-2-macroglobulin domain-containing protein</fullName>
    </recommendedName>
</protein>
<dbReference type="KEGG" id="cfus:CYFUS_001607"/>
<evidence type="ECO:0000259" key="2">
    <source>
        <dbReference type="SMART" id="SM01360"/>
    </source>
</evidence>
<sequence>MKRYILVGAGGLVVGVLLTLFSSILFMPSFSPVRAEPEELMLAEAPPQAAPATLPMEQLRGGLIEADAIPGGGGAAKRAPVAFGMREKGMAVGALAPPPPPPPPAPGQEQAAAPSGRAWFPETFLFEPLVVTDASGEASVPVKVPDRLTHWRVLALAHSRSGAQAGAVSTFASSLPTYVDPVLPAFLRAGDVVRMPVQLVNTTGAAVTRALKVEAQGAQVEGGTRTVTVPAAGSVVEYVTLRAARPGPVTVRAALEGADSVERGFDVWPTGQLVRETRGGTLAAPRTLELVGPPSPVEGSERVRLLVFPGALGVLRSELAAAPGRAGGAEDAYALLLTGRAPALLQGLGGTVEPRALEQTSMLAGQRVLKAGRAPDVATAALLAEAALAHPGNPVLARLGERLSEQVARAQRPDGTCQGGEGWTLQRLLVATAECTRVVRAGMGTDAGLRRASAFGARASGAFERALSRIRDGYTAAAVLASGGVSGSVRDTLRGRVREALQRRPDGAAYLPVPAGVVRADGRIPSEAEATALAVLALVEDKEAPLADLGTSLLADYRPESGWGDGRANLAGLQAVLALFKEPLPSRVRVVLERDGQPITEGNFDAKALREVLALEAEAPGSAGPHTWSVRAEPAVPGLGFSLTLAARVPWRASEPGHGLELAMKVAADAKVGMPVEVTLQAASPAGLELTLRQELPAGVQVDRPSLEELVRQGRVTAYDVEDGAVSLTLPPRGAAEPFTARFRVVPTLAGALQAGASSLSLVGSENTAFRVAPTTWTIR</sequence>
<dbReference type="EMBL" id="CP022098">
    <property type="protein sequence ID" value="ATB36193.1"/>
    <property type="molecule type" value="Genomic_DNA"/>
</dbReference>
<dbReference type="SMART" id="SM01360">
    <property type="entry name" value="A2M"/>
    <property type="match status" value="1"/>
</dbReference>
<dbReference type="GO" id="GO:0004866">
    <property type="term" value="F:endopeptidase inhibitor activity"/>
    <property type="evidence" value="ECO:0007669"/>
    <property type="project" value="InterPro"/>
</dbReference>
<feature type="domain" description="Alpha-2-macroglobulin" evidence="2">
    <location>
        <begin position="123"/>
        <end position="213"/>
    </location>
</feature>
<gene>
    <name evidence="3" type="ORF">CYFUS_001607</name>
</gene>
<accession>A0A250IY38</accession>
<dbReference type="PANTHER" id="PTHR40094:SF1">
    <property type="entry name" value="UBIQUITIN DOMAIN-CONTAINING PROTEIN"/>
    <property type="match status" value="1"/>
</dbReference>
<organism evidence="3 4">
    <name type="scientific">Cystobacter fuscus</name>
    <dbReference type="NCBI Taxonomy" id="43"/>
    <lineage>
        <taxon>Bacteria</taxon>
        <taxon>Pseudomonadati</taxon>
        <taxon>Myxococcota</taxon>
        <taxon>Myxococcia</taxon>
        <taxon>Myxococcales</taxon>
        <taxon>Cystobacterineae</taxon>
        <taxon>Archangiaceae</taxon>
        <taxon>Cystobacter</taxon>
    </lineage>
</organism>
<feature type="compositionally biased region" description="Pro residues" evidence="1">
    <location>
        <begin position="96"/>
        <end position="106"/>
    </location>
</feature>
<dbReference type="InterPro" id="IPR051802">
    <property type="entry name" value="YfhM-like"/>
</dbReference>
<dbReference type="RefSeq" id="WP_095984702.1">
    <property type="nucleotide sequence ID" value="NZ_CP022098.1"/>
</dbReference>
<dbReference type="InterPro" id="IPR001599">
    <property type="entry name" value="Macroglobln_a2"/>
</dbReference>
<proteinExistence type="predicted"/>
<dbReference type="Gene3D" id="2.20.130.20">
    <property type="match status" value="1"/>
</dbReference>
<name>A0A250IY38_9BACT</name>
<reference evidence="3 4" key="1">
    <citation type="submission" date="2017-06" db="EMBL/GenBank/DDBJ databases">
        <title>Sequencing and comparative analysis of myxobacterial genomes.</title>
        <authorList>
            <person name="Rupp O."/>
            <person name="Goesmann A."/>
            <person name="Sogaard-Andersen L."/>
        </authorList>
    </citation>
    <scope>NUCLEOTIDE SEQUENCE [LARGE SCALE GENOMIC DNA]</scope>
    <source>
        <strain evidence="3 4">DSM 52655</strain>
    </source>
</reference>
<evidence type="ECO:0000313" key="4">
    <source>
        <dbReference type="Proteomes" id="UP000217257"/>
    </source>
</evidence>
<evidence type="ECO:0000256" key="1">
    <source>
        <dbReference type="SAM" id="MobiDB-lite"/>
    </source>
</evidence>
<dbReference type="Pfam" id="PF00207">
    <property type="entry name" value="A2M"/>
    <property type="match status" value="1"/>
</dbReference>
<feature type="region of interest" description="Disordered" evidence="1">
    <location>
        <begin position="92"/>
        <end position="114"/>
    </location>
</feature>
<dbReference type="PANTHER" id="PTHR40094">
    <property type="entry name" value="ALPHA-2-MACROGLOBULIN HOMOLOG"/>
    <property type="match status" value="1"/>
</dbReference>
<dbReference type="Proteomes" id="UP000217257">
    <property type="component" value="Chromosome"/>
</dbReference>
<evidence type="ECO:0000313" key="3">
    <source>
        <dbReference type="EMBL" id="ATB36193.1"/>
    </source>
</evidence>